<dbReference type="Proteomes" id="UP000828048">
    <property type="component" value="Chromosome 8"/>
</dbReference>
<sequence length="396" mass="45114">MSQPDGFKVAGKENLVCRLKKSLYGLKQSPRQWYKRFDSFMLGQKYTRSQFDHCVYFKQLADKSFIYLLLYVDDMLVACKSKVEINRLKVQLNKEFEMKDLGEARKILGMEIQRDRVKGTIHLTQQQYLKKVLERFGVGKGNSKPVSVPLAPHFKLSASLSPSSEEERKYMTNVPYASLVGSLMYAMVCTRPDLAQAVSMVSRYMHDPGKVHWQAAKWILRYILGTVNLGLKFEKRISVDHLVAGFVDSDYAGDLDKRRSTTGYVFTMAGGPVSWRCTLQSTIALSTTEAEYMAVTEAIKEAIWLQGLVTDLGVEQEHVTVYCDSQSAIHLAKNQVHHSRTKHIDVRFHFIREVIEDGEVLLEKIGTVDNPADMLTKVVTGVKFKHCLDLINMRQV</sequence>
<evidence type="ECO:0000313" key="1">
    <source>
        <dbReference type="EMBL" id="KAH7852964.1"/>
    </source>
</evidence>
<gene>
    <name evidence="1" type="ORF">Vadar_031538</name>
</gene>
<reference evidence="1 2" key="1">
    <citation type="journal article" date="2021" name="Hortic Res">
        <title>High-quality reference genome and annotation aids understanding of berry development for evergreen blueberry (Vaccinium darrowii).</title>
        <authorList>
            <person name="Yu J."/>
            <person name="Hulse-Kemp A.M."/>
            <person name="Babiker E."/>
            <person name="Staton M."/>
        </authorList>
    </citation>
    <scope>NUCLEOTIDE SEQUENCE [LARGE SCALE GENOMIC DNA]</scope>
    <source>
        <strain evidence="2">cv. NJ 8807/NJ 8810</strain>
        <tissue evidence="1">Young leaf</tissue>
    </source>
</reference>
<dbReference type="EMBL" id="CM037158">
    <property type="protein sequence ID" value="KAH7852964.1"/>
    <property type="molecule type" value="Genomic_DNA"/>
</dbReference>
<keyword evidence="2" id="KW-1185">Reference proteome</keyword>
<proteinExistence type="predicted"/>
<accession>A0ACB7YIK2</accession>
<name>A0ACB7YIK2_9ERIC</name>
<organism evidence="1 2">
    <name type="scientific">Vaccinium darrowii</name>
    <dbReference type="NCBI Taxonomy" id="229202"/>
    <lineage>
        <taxon>Eukaryota</taxon>
        <taxon>Viridiplantae</taxon>
        <taxon>Streptophyta</taxon>
        <taxon>Embryophyta</taxon>
        <taxon>Tracheophyta</taxon>
        <taxon>Spermatophyta</taxon>
        <taxon>Magnoliopsida</taxon>
        <taxon>eudicotyledons</taxon>
        <taxon>Gunneridae</taxon>
        <taxon>Pentapetalae</taxon>
        <taxon>asterids</taxon>
        <taxon>Ericales</taxon>
        <taxon>Ericaceae</taxon>
        <taxon>Vaccinioideae</taxon>
        <taxon>Vaccinieae</taxon>
        <taxon>Vaccinium</taxon>
    </lineage>
</organism>
<comment type="caution">
    <text evidence="1">The sequence shown here is derived from an EMBL/GenBank/DDBJ whole genome shotgun (WGS) entry which is preliminary data.</text>
</comment>
<evidence type="ECO:0000313" key="2">
    <source>
        <dbReference type="Proteomes" id="UP000828048"/>
    </source>
</evidence>
<protein>
    <submittedName>
        <fullName evidence="1">Uncharacterized protein</fullName>
    </submittedName>
</protein>